<sequence>LNIKKLEGNHQTRNGVICKIFHETLDMEKFGTGIGKMKHLMKEHGLSSPQFSEEGDVFVVKFYGPGDK</sequence>
<dbReference type="Pfam" id="PF13749">
    <property type="entry name" value="HATPase_c_4"/>
    <property type="match status" value="1"/>
</dbReference>
<reference evidence="1 2" key="1">
    <citation type="submission" date="2017-09" db="EMBL/GenBank/DDBJ databases">
        <title>Depth-based differentiation of microbial function through sediment-hosted aquifers and enrichment of novel symbionts in the deep terrestrial subsurface.</title>
        <authorList>
            <person name="Probst A.J."/>
            <person name="Ladd B."/>
            <person name="Jarett J.K."/>
            <person name="Geller-Mcgrath D.E."/>
            <person name="Sieber C.M."/>
            <person name="Emerson J.B."/>
            <person name="Anantharaman K."/>
            <person name="Thomas B.C."/>
            <person name="Malmstrom R."/>
            <person name="Stieglmeier M."/>
            <person name="Klingl A."/>
            <person name="Woyke T."/>
            <person name="Ryan C.M."/>
            <person name="Banfield J.F."/>
        </authorList>
    </citation>
    <scope>NUCLEOTIDE SEQUENCE [LARGE SCALE GENOMIC DNA]</scope>
    <source>
        <strain evidence="1">CG11_big_fil_rev_8_21_14_0_20_37_11</strain>
    </source>
</reference>
<accession>A0A2H0NJ28</accession>
<name>A0A2H0NJ28_9BACT</name>
<dbReference type="Proteomes" id="UP000230707">
    <property type="component" value="Unassembled WGS sequence"/>
</dbReference>
<gene>
    <name evidence="1" type="ORF">COV53_04325</name>
</gene>
<feature type="non-terminal residue" evidence="1">
    <location>
        <position position="1"/>
    </location>
</feature>
<evidence type="ECO:0000313" key="1">
    <source>
        <dbReference type="EMBL" id="PIR08186.1"/>
    </source>
</evidence>
<dbReference type="AlphaFoldDB" id="A0A2H0NJ28"/>
<dbReference type="InterPro" id="IPR038475">
    <property type="entry name" value="RecG_C_sf"/>
</dbReference>
<dbReference type="Gene3D" id="3.30.565.60">
    <property type="match status" value="1"/>
</dbReference>
<protein>
    <submittedName>
        <fullName evidence="1">Uncharacterized protein</fullName>
    </submittedName>
</protein>
<feature type="non-terminal residue" evidence="1">
    <location>
        <position position="68"/>
    </location>
</feature>
<comment type="caution">
    <text evidence="1">The sequence shown here is derived from an EMBL/GenBank/DDBJ whole genome shotgun (WGS) entry which is preliminary data.</text>
</comment>
<organism evidence="1 2">
    <name type="scientific">Candidatus Gottesmanbacteria bacterium CG11_big_fil_rev_8_21_14_0_20_37_11</name>
    <dbReference type="NCBI Taxonomy" id="1974575"/>
    <lineage>
        <taxon>Bacteria</taxon>
        <taxon>Candidatus Gottesmaniibacteriota</taxon>
    </lineage>
</organism>
<dbReference type="EMBL" id="PCWS01000093">
    <property type="protein sequence ID" value="PIR08186.1"/>
    <property type="molecule type" value="Genomic_DNA"/>
</dbReference>
<evidence type="ECO:0000313" key="2">
    <source>
        <dbReference type="Proteomes" id="UP000230707"/>
    </source>
</evidence>
<proteinExistence type="predicted"/>